<dbReference type="PANTHER" id="PTHR30346:SF0">
    <property type="entry name" value="HCA OPERON TRANSCRIPTIONAL ACTIVATOR HCAR"/>
    <property type="match status" value="1"/>
</dbReference>
<comment type="caution">
    <text evidence="6">The sequence shown here is derived from an EMBL/GenBank/DDBJ whole genome shotgun (WGS) entry which is preliminary data.</text>
</comment>
<dbReference type="PANTHER" id="PTHR30346">
    <property type="entry name" value="TRANSCRIPTIONAL DUAL REGULATOR HCAR-RELATED"/>
    <property type="match status" value="1"/>
</dbReference>
<dbReference type="InterPro" id="IPR005119">
    <property type="entry name" value="LysR_subst-bd"/>
</dbReference>
<evidence type="ECO:0000259" key="5">
    <source>
        <dbReference type="PROSITE" id="PS50931"/>
    </source>
</evidence>
<sequence length="305" mass="33610">MDLHQLRCFVAVAEELHFGRAARRLDMLPSALSRAIRLLETSLGAPLLLRTTRNVMLSQDGAAFVDDARGLLARADALAAEVRERGRRRSRSLIRVGAIDTAAAGLVPALLHDFRELRAAAAVQLVEDKTVRLVPKLLSGRLDIAFIRPPERLDKRIETMMLFHETPVVAVPSRHRLAGRRRLSIEALADEPMIVPDRSARPHSHDLTIKLFERAGLRPKLAQSAEEKQTIVHLVAAGLGVAIVPRSAARLGVTGVRFVPLASRDALGLDLLPMAAAWLRNARDPLRDEILDLLRLHLPRYAAGV</sequence>
<accession>A0ABS6IV66</accession>
<keyword evidence="2" id="KW-0805">Transcription regulation</keyword>
<dbReference type="CDD" id="cd08414">
    <property type="entry name" value="PBP2_LTTR_aromatics_like"/>
    <property type="match status" value="1"/>
</dbReference>
<evidence type="ECO:0000256" key="4">
    <source>
        <dbReference type="ARBA" id="ARBA00023163"/>
    </source>
</evidence>
<dbReference type="Pfam" id="PF00126">
    <property type="entry name" value="HTH_1"/>
    <property type="match status" value="1"/>
</dbReference>
<dbReference type="Proteomes" id="UP000727907">
    <property type="component" value="Unassembled WGS sequence"/>
</dbReference>
<name>A0ABS6IV66_9HYPH</name>
<comment type="similarity">
    <text evidence="1">Belongs to the LysR transcriptional regulatory family.</text>
</comment>
<dbReference type="Pfam" id="PF03466">
    <property type="entry name" value="LysR_substrate"/>
    <property type="match status" value="1"/>
</dbReference>
<proteinExistence type="inferred from homology"/>
<dbReference type="RefSeq" id="WP_216966490.1">
    <property type="nucleotide sequence ID" value="NZ_JAHOPB010000003.1"/>
</dbReference>
<evidence type="ECO:0000256" key="3">
    <source>
        <dbReference type="ARBA" id="ARBA00023125"/>
    </source>
</evidence>
<reference evidence="6 7" key="1">
    <citation type="submission" date="2021-06" db="EMBL/GenBank/DDBJ databases">
        <authorList>
            <person name="Lee D.H."/>
        </authorList>
    </citation>
    <scope>NUCLEOTIDE SEQUENCE [LARGE SCALE GENOMIC DNA]</scope>
    <source>
        <strain evidence="6 7">MMS21-HV4-11</strain>
    </source>
</reference>
<keyword evidence="7" id="KW-1185">Reference proteome</keyword>
<evidence type="ECO:0000313" key="7">
    <source>
        <dbReference type="Proteomes" id="UP000727907"/>
    </source>
</evidence>
<feature type="domain" description="HTH lysR-type" evidence="5">
    <location>
        <begin position="1"/>
        <end position="58"/>
    </location>
</feature>
<gene>
    <name evidence="6" type="ORF">KQ910_25150</name>
</gene>
<dbReference type="InterPro" id="IPR000847">
    <property type="entry name" value="LysR_HTH_N"/>
</dbReference>
<dbReference type="EMBL" id="JAHOPB010000003">
    <property type="protein sequence ID" value="MBU8877083.1"/>
    <property type="molecule type" value="Genomic_DNA"/>
</dbReference>
<keyword evidence="4" id="KW-0804">Transcription</keyword>
<dbReference type="PROSITE" id="PS50931">
    <property type="entry name" value="HTH_LYSR"/>
    <property type="match status" value="1"/>
</dbReference>
<organism evidence="6 7">
    <name type="scientific">Reyranella humidisoli</name>
    <dbReference type="NCBI Taxonomy" id="2849149"/>
    <lineage>
        <taxon>Bacteria</taxon>
        <taxon>Pseudomonadati</taxon>
        <taxon>Pseudomonadota</taxon>
        <taxon>Alphaproteobacteria</taxon>
        <taxon>Hyphomicrobiales</taxon>
        <taxon>Reyranellaceae</taxon>
        <taxon>Reyranella</taxon>
    </lineage>
</organism>
<evidence type="ECO:0000256" key="1">
    <source>
        <dbReference type="ARBA" id="ARBA00009437"/>
    </source>
</evidence>
<protein>
    <submittedName>
        <fullName evidence="6">LysR family transcriptional regulator</fullName>
    </submittedName>
</protein>
<keyword evidence="3" id="KW-0238">DNA-binding</keyword>
<evidence type="ECO:0000313" key="6">
    <source>
        <dbReference type="EMBL" id="MBU8877083.1"/>
    </source>
</evidence>
<evidence type="ECO:0000256" key="2">
    <source>
        <dbReference type="ARBA" id="ARBA00023015"/>
    </source>
</evidence>